<dbReference type="EMBL" id="LAZR01000004">
    <property type="protein sequence ID" value="KKO10762.1"/>
    <property type="molecule type" value="Genomic_DNA"/>
</dbReference>
<comment type="caution">
    <text evidence="3">The sequence shown here is derived from an EMBL/GenBank/DDBJ whole genome shotgun (WGS) entry which is preliminary data.</text>
</comment>
<dbReference type="Gene3D" id="3.40.50.720">
    <property type="entry name" value="NAD(P)-binding Rossmann-like Domain"/>
    <property type="match status" value="1"/>
</dbReference>
<sequence length="256" mass="26789">MQLKEKTAFITGAASGLGLAAAQRFIAEGANVMLFDLDATRVQAAADELGACASWSAGDVSDEAQVTAAVQKTVTTFGGLHINVNSAGIGAAAKTVGRDGPMPLEQFHRVIRVNLLGTFNVLRLCAAAMQKNAPQTEDNERGVIINVASVAAFDGQMGQAAYSASKGGIVSMTLPVARDLARDGIRVMTVAPGIFATPLMQASPEPVKDALIDMIQFPKRMGLSEEFADLAAHIVTSSYLNGEVIRLDAAIRMAAR</sequence>
<reference evidence="3" key="1">
    <citation type="journal article" date="2015" name="Nature">
        <title>Complex archaea that bridge the gap between prokaryotes and eukaryotes.</title>
        <authorList>
            <person name="Spang A."/>
            <person name="Saw J.H."/>
            <person name="Jorgensen S.L."/>
            <person name="Zaremba-Niedzwiedzka K."/>
            <person name="Martijn J."/>
            <person name="Lind A.E."/>
            <person name="van Eijk R."/>
            <person name="Schleper C."/>
            <person name="Guy L."/>
            <person name="Ettema T.J."/>
        </authorList>
    </citation>
    <scope>NUCLEOTIDE SEQUENCE</scope>
</reference>
<evidence type="ECO:0000313" key="3">
    <source>
        <dbReference type="EMBL" id="KKO10762.1"/>
    </source>
</evidence>
<dbReference type="GO" id="GO:0016491">
    <property type="term" value="F:oxidoreductase activity"/>
    <property type="evidence" value="ECO:0007669"/>
    <property type="project" value="UniProtKB-KW"/>
</dbReference>
<dbReference type="FunFam" id="3.40.50.720:FF:000173">
    <property type="entry name" value="3-oxoacyl-[acyl-carrier protein] reductase"/>
    <property type="match status" value="1"/>
</dbReference>
<gene>
    <name evidence="3" type="ORF">LCGC14_0022450</name>
</gene>
<dbReference type="PRINTS" id="PR00081">
    <property type="entry name" value="GDHRDH"/>
</dbReference>
<dbReference type="AlphaFoldDB" id="A0A0F9YF44"/>
<dbReference type="PRINTS" id="PR00080">
    <property type="entry name" value="SDRFAMILY"/>
</dbReference>
<dbReference type="PANTHER" id="PTHR43658">
    <property type="entry name" value="SHORT-CHAIN DEHYDROGENASE/REDUCTASE"/>
    <property type="match status" value="1"/>
</dbReference>
<dbReference type="PROSITE" id="PS00061">
    <property type="entry name" value="ADH_SHORT"/>
    <property type="match status" value="1"/>
</dbReference>
<comment type="similarity">
    <text evidence="1">Belongs to the short-chain dehydrogenases/reductases (SDR) family.</text>
</comment>
<accession>A0A0F9YF44</accession>
<proteinExistence type="inferred from homology"/>
<protein>
    <recommendedName>
        <fullName evidence="4">3-hydroxyacyl-CoA dehydrogenase</fullName>
    </recommendedName>
</protein>
<dbReference type="InterPro" id="IPR036291">
    <property type="entry name" value="NAD(P)-bd_dom_sf"/>
</dbReference>
<keyword evidence="2" id="KW-0560">Oxidoreductase</keyword>
<dbReference type="InterPro" id="IPR020904">
    <property type="entry name" value="Sc_DH/Rdtase_CS"/>
</dbReference>
<dbReference type="Pfam" id="PF00106">
    <property type="entry name" value="adh_short"/>
    <property type="match status" value="1"/>
</dbReference>
<evidence type="ECO:0000256" key="1">
    <source>
        <dbReference type="ARBA" id="ARBA00006484"/>
    </source>
</evidence>
<organism evidence="3">
    <name type="scientific">marine sediment metagenome</name>
    <dbReference type="NCBI Taxonomy" id="412755"/>
    <lineage>
        <taxon>unclassified sequences</taxon>
        <taxon>metagenomes</taxon>
        <taxon>ecological metagenomes</taxon>
    </lineage>
</organism>
<evidence type="ECO:0008006" key="4">
    <source>
        <dbReference type="Google" id="ProtNLM"/>
    </source>
</evidence>
<name>A0A0F9YF44_9ZZZZ</name>
<dbReference type="PANTHER" id="PTHR43658:SF8">
    <property type="entry name" value="17-BETA-HYDROXYSTEROID DEHYDROGENASE 14-RELATED"/>
    <property type="match status" value="1"/>
</dbReference>
<dbReference type="SUPFAM" id="SSF51735">
    <property type="entry name" value="NAD(P)-binding Rossmann-fold domains"/>
    <property type="match status" value="1"/>
</dbReference>
<dbReference type="InterPro" id="IPR002347">
    <property type="entry name" value="SDR_fam"/>
</dbReference>
<evidence type="ECO:0000256" key="2">
    <source>
        <dbReference type="ARBA" id="ARBA00023002"/>
    </source>
</evidence>